<evidence type="ECO:0000313" key="2">
    <source>
        <dbReference type="EMBL" id="HGQ86108.1"/>
    </source>
</evidence>
<dbReference type="GO" id="GO:0016987">
    <property type="term" value="F:sigma factor activity"/>
    <property type="evidence" value="ECO:0007669"/>
    <property type="project" value="InterPro"/>
</dbReference>
<dbReference type="Pfam" id="PF04552">
    <property type="entry name" value="Sigma54_DBD"/>
    <property type="match status" value="1"/>
</dbReference>
<dbReference type="Gene3D" id="1.10.10.60">
    <property type="entry name" value="Homeodomain-like"/>
    <property type="match status" value="1"/>
</dbReference>
<dbReference type="EMBL" id="DSZN01000109">
    <property type="protein sequence ID" value="HGQ86108.1"/>
    <property type="molecule type" value="Genomic_DNA"/>
</dbReference>
<gene>
    <name evidence="2" type="ORF">ENT66_07385</name>
</gene>
<dbReference type="InterPro" id="IPR007634">
    <property type="entry name" value="RNA_pol_sigma_54_DNA-bd"/>
</dbReference>
<dbReference type="PANTHER" id="PTHR32248">
    <property type="entry name" value="RNA POLYMERASE SIGMA-54 FACTOR"/>
    <property type="match status" value="1"/>
</dbReference>
<dbReference type="InterPro" id="IPR000394">
    <property type="entry name" value="RNA_pol_sigma_54"/>
</dbReference>
<sequence>MEKIPSKPLSDGAISKILKEKYGINIARRTVTKYREELQIPSIRERKISKNNRERGVFYD</sequence>
<comment type="caution">
    <text evidence="2">The sequence shown here is derived from an EMBL/GenBank/DDBJ whole genome shotgun (WGS) entry which is preliminary data.</text>
</comment>
<name>A0A7C4JTL6_9BACT</name>
<reference evidence="2" key="1">
    <citation type="journal article" date="2020" name="mSystems">
        <title>Genome- and Community-Level Interaction Insights into Carbon Utilization and Element Cycling Functions of Hydrothermarchaeota in Hydrothermal Sediment.</title>
        <authorList>
            <person name="Zhou Z."/>
            <person name="Liu Y."/>
            <person name="Xu W."/>
            <person name="Pan J."/>
            <person name="Luo Z.H."/>
            <person name="Li M."/>
        </authorList>
    </citation>
    <scope>NUCLEOTIDE SEQUENCE [LARGE SCALE GENOMIC DNA]</scope>
    <source>
        <strain evidence="2">SpSt-6</strain>
    </source>
</reference>
<dbReference type="PROSITE" id="PS00718">
    <property type="entry name" value="SIGMA54_2"/>
    <property type="match status" value="1"/>
</dbReference>
<dbReference type="GO" id="GO:0001216">
    <property type="term" value="F:DNA-binding transcription activator activity"/>
    <property type="evidence" value="ECO:0007669"/>
    <property type="project" value="InterPro"/>
</dbReference>
<dbReference type="PANTHER" id="PTHR32248:SF4">
    <property type="entry name" value="RNA POLYMERASE SIGMA-54 FACTOR"/>
    <property type="match status" value="1"/>
</dbReference>
<evidence type="ECO:0000259" key="1">
    <source>
        <dbReference type="Pfam" id="PF04552"/>
    </source>
</evidence>
<feature type="domain" description="RNA polymerase sigma factor 54 DNA-binding" evidence="1">
    <location>
        <begin position="5"/>
        <end position="47"/>
    </location>
</feature>
<protein>
    <recommendedName>
        <fullName evidence="1">RNA polymerase sigma factor 54 DNA-binding domain-containing protein</fullName>
    </recommendedName>
</protein>
<organism evidence="2">
    <name type="scientific">Thermodesulfobacterium geofontis</name>
    <dbReference type="NCBI Taxonomy" id="1295609"/>
    <lineage>
        <taxon>Bacteria</taxon>
        <taxon>Pseudomonadati</taxon>
        <taxon>Thermodesulfobacteriota</taxon>
        <taxon>Thermodesulfobacteria</taxon>
        <taxon>Thermodesulfobacteriales</taxon>
        <taxon>Thermodesulfobacteriaceae</taxon>
        <taxon>Thermodesulfobacterium</taxon>
    </lineage>
</organism>
<proteinExistence type="predicted"/>
<accession>A0A7C4JTL6</accession>
<dbReference type="AlphaFoldDB" id="A0A7C4JTL6"/>